<protein>
    <submittedName>
        <fullName evidence="1">Uncharacterized protein</fullName>
    </submittedName>
</protein>
<accession>D3VQF4</accession>
<evidence type="ECO:0000313" key="2">
    <source>
        <dbReference type="Proteomes" id="UP000006902"/>
    </source>
</evidence>
<dbReference type="NCBIfam" id="NF045967">
    <property type="entry name" value="MAG2950_fam_LP"/>
    <property type="match status" value="1"/>
</dbReference>
<proteinExistence type="predicted"/>
<evidence type="ECO:0000313" key="1">
    <source>
        <dbReference type="EMBL" id="CBH40548.1"/>
    </source>
</evidence>
<dbReference type="KEGG" id="mal:MAGa3340"/>
<name>D3VQF4_MYCAA</name>
<sequence>MSESFEDVKEIFDKNSKSATELLNKFFTSKNYDDLYESISLTEQLISKLSDSGKISNDKVKQFLSTLNEIINEQSELLSTLDSNELGTIQGKKDLFTLKSKFEKLSINDFEKNIKDVLDVVLKLVSSVFLSVEYRLNEADKLGEKDLFLANKYYNEINGSNSQALEHLIFLIDKYTKEYEALNGKYQPLRKELEGYNNDWWFSFKSLFRPSLSHRYNQVFYEVSSLVPQINKLVEKIKKLEASKSDLTKTPIKKAK</sequence>
<organism evidence="1 2">
    <name type="scientific">Mycoplasmopsis agalactiae</name>
    <name type="common">Mycoplasma agalactiae</name>
    <dbReference type="NCBI Taxonomy" id="2110"/>
    <lineage>
        <taxon>Bacteria</taxon>
        <taxon>Bacillati</taxon>
        <taxon>Mycoplasmatota</taxon>
        <taxon>Mycoplasmoidales</taxon>
        <taxon>Metamycoplasmataceae</taxon>
        <taxon>Mycoplasmopsis</taxon>
    </lineage>
</organism>
<dbReference type="Proteomes" id="UP000006902">
    <property type="component" value="Chromosome"/>
</dbReference>
<dbReference type="EMBL" id="FP671138">
    <property type="protein sequence ID" value="CBH40548.1"/>
    <property type="molecule type" value="Genomic_DNA"/>
</dbReference>
<gene>
    <name evidence="1" type="ordered locus">MAGa3340</name>
</gene>
<dbReference type="AlphaFoldDB" id="D3VQF4"/>
<dbReference type="eggNOG" id="ENOG5031Z4M">
    <property type="taxonomic scope" value="Bacteria"/>
</dbReference>
<reference evidence="2" key="1">
    <citation type="journal article" date="2010" name="BMC Genomics">
        <title>Comparative genomic and proteomic analyses of two Mycoplasma agalactiae strains: clues to the macro- and micro-events that are shaping mycoplasma diversity.</title>
        <authorList>
            <person name="Nouvel L.X."/>
            <person name="Sirand-Pugnet P."/>
            <person name="Marenda M.S."/>
            <person name="Sagne E."/>
            <person name="Barbe V."/>
            <person name="Mangenot S."/>
            <person name="Schenowitz C."/>
            <person name="Jacob D."/>
            <person name="Barre A."/>
            <person name="Claverol S."/>
            <person name="Blanchard A."/>
            <person name="Citti C."/>
        </authorList>
    </citation>
    <scope>NUCLEOTIDE SEQUENCE [LARGE SCALE GENOMIC DNA]</scope>
    <source>
        <strain evidence="2">5632</strain>
    </source>
</reference>